<gene>
    <name evidence="1" type="ORF">SCLCIDRAFT_1219333</name>
</gene>
<accession>A0A0C3DN59</accession>
<keyword evidence="2" id="KW-1185">Reference proteome</keyword>
<reference evidence="2" key="2">
    <citation type="submission" date="2015-01" db="EMBL/GenBank/DDBJ databases">
        <title>Evolutionary Origins and Diversification of the Mycorrhizal Mutualists.</title>
        <authorList>
            <consortium name="DOE Joint Genome Institute"/>
            <consortium name="Mycorrhizal Genomics Consortium"/>
            <person name="Kohler A."/>
            <person name="Kuo A."/>
            <person name="Nagy L.G."/>
            <person name="Floudas D."/>
            <person name="Copeland A."/>
            <person name="Barry K.W."/>
            <person name="Cichocki N."/>
            <person name="Veneault-Fourrey C."/>
            <person name="LaButti K."/>
            <person name="Lindquist E.A."/>
            <person name="Lipzen A."/>
            <person name="Lundell T."/>
            <person name="Morin E."/>
            <person name="Murat C."/>
            <person name="Riley R."/>
            <person name="Ohm R."/>
            <person name="Sun H."/>
            <person name="Tunlid A."/>
            <person name="Henrissat B."/>
            <person name="Grigoriev I.V."/>
            <person name="Hibbett D.S."/>
            <person name="Martin F."/>
        </authorList>
    </citation>
    <scope>NUCLEOTIDE SEQUENCE [LARGE SCALE GENOMIC DNA]</scope>
    <source>
        <strain evidence="2">Foug A</strain>
    </source>
</reference>
<dbReference type="EMBL" id="KN822098">
    <property type="protein sequence ID" value="KIM57644.1"/>
    <property type="molecule type" value="Genomic_DNA"/>
</dbReference>
<name>A0A0C3DN59_9AGAM</name>
<protein>
    <submittedName>
        <fullName evidence="1">Uncharacterized protein</fullName>
    </submittedName>
</protein>
<evidence type="ECO:0000313" key="2">
    <source>
        <dbReference type="Proteomes" id="UP000053989"/>
    </source>
</evidence>
<sequence>MTTSLARPTRSRWFLHRPVFGFTTTANFSSNVNRRPWIVSKAGQLIGEIRIRSVRVRAFVLIKFHFICTACFSTKCNPEEYLYMAVKQSRCADTLRGSRRAAKAW</sequence>
<dbReference type="Proteomes" id="UP000053989">
    <property type="component" value="Unassembled WGS sequence"/>
</dbReference>
<organism evidence="1 2">
    <name type="scientific">Scleroderma citrinum Foug A</name>
    <dbReference type="NCBI Taxonomy" id="1036808"/>
    <lineage>
        <taxon>Eukaryota</taxon>
        <taxon>Fungi</taxon>
        <taxon>Dikarya</taxon>
        <taxon>Basidiomycota</taxon>
        <taxon>Agaricomycotina</taxon>
        <taxon>Agaricomycetes</taxon>
        <taxon>Agaricomycetidae</taxon>
        <taxon>Boletales</taxon>
        <taxon>Sclerodermatineae</taxon>
        <taxon>Sclerodermataceae</taxon>
        <taxon>Scleroderma</taxon>
    </lineage>
</organism>
<dbReference type="HOGENOM" id="CLU_2238219_0_0_1"/>
<evidence type="ECO:0000313" key="1">
    <source>
        <dbReference type="EMBL" id="KIM57644.1"/>
    </source>
</evidence>
<proteinExistence type="predicted"/>
<reference evidence="1 2" key="1">
    <citation type="submission" date="2014-04" db="EMBL/GenBank/DDBJ databases">
        <authorList>
            <consortium name="DOE Joint Genome Institute"/>
            <person name="Kuo A."/>
            <person name="Kohler A."/>
            <person name="Nagy L.G."/>
            <person name="Floudas D."/>
            <person name="Copeland A."/>
            <person name="Barry K.W."/>
            <person name="Cichocki N."/>
            <person name="Veneault-Fourrey C."/>
            <person name="LaButti K."/>
            <person name="Lindquist E.A."/>
            <person name="Lipzen A."/>
            <person name="Lundell T."/>
            <person name="Morin E."/>
            <person name="Murat C."/>
            <person name="Sun H."/>
            <person name="Tunlid A."/>
            <person name="Henrissat B."/>
            <person name="Grigoriev I.V."/>
            <person name="Hibbett D.S."/>
            <person name="Martin F."/>
            <person name="Nordberg H.P."/>
            <person name="Cantor M.N."/>
            <person name="Hua S.X."/>
        </authorList>
    </citation>
    <scope>NUCLEOTIDE SEQUENCE [LARGE SCALE GENOMIC DNA]</scope>
    <source>
        <strain evidence="1 2">Foug A</strain>
    </source>
</reference>
<dbReference type="InParanoid" id="A0A0C3DN59"/>
<dbReference type="AlphaFoldDB" id="A0A0C3DN59"/>